<dbReference type="PROSITE" id="PS50927">
    <property type="entry name" value="BULB_LECTIN"/>
    <property type="match status" value="1"/>
</dbReference>
<evidence type="ECO:0000256" key="7">
    <source>
        <dbReference type="ARBA" id="ARBA00022741"/>
    </source>
</evidence>
<dbReference type="SMART" id="SM00108">
    <property type="entry name" value="B_lectin"/>
    <property type="match status" value="1"/>
</dbReference>
<evidence type="ECO:0000256" key="18">
    <source>
        <dbReference type="SAM" id="Phobius"/>
    </source>
</evidence>
<evidence type="ECO:0000313" key="22">
    <source>
        <dbReference type="EMBL" id="CAA7047245.1"/>
    </source>
</evidence>
<accession>A0A6D2KHR6</accession>
<dbReference type="InterPro" id="IPR008271">
    <property type="entry name" value="Ser/Thr_kinase_AS"/>
</dbReference>
<dbReference type="PROSITE" id="PS50948">
    <property type="entry name" value="PAN"/>
    <property type="match status" value="1"/>
</dbReference>
<dbReference type="FunFam" id="1.10.510.10:FF:000060">
    <property type="entry name" value="G-type lectin S-receptor-like serine/threonine-protein kinase"/>
    <property type="match status" value="1"/>
</dbReference>
<dbReference type="Pfam" id="PF01453">
    <property type="entry name" value="B_lectin"/>
    <property type="match status" value="1"/>
</dbReference>
<keyword evidence="4 16" id="KW-0808">Transferase</keyword>
<dbReference type="PANTHER" id="PTHR27002:SF150">
    <property type="entry name" value="RECEPTOR-LIKE SERINE_THREONINE-PROTEIN KINASE SD1-8"/>
    <property type="match status" value="1"/>
</dbReference>
<evidence type="ECO:0000256" key="14">
    <source>
        <dbReference type="ARBA" id="ARBA00047899"/>
    </source>
</evidence>
<evidence type="ECO:0000256" key="9">
    <source>
        <dbReference type="ARBA" id="ARBA00022840"/>
    </source>
</evidence>
<dbReference type="OrthoDB" id="1091030at2759"/>
<evidence type="ECO:0000256" key="15">
    <source>
        <dbReference type="ARBA" id="ARBA00048679"/>
    </source>
</evidence>
<evidence type="ECO:0000256" key="11">
    <source>
        <dbReference type="ARBA" id="ARBA00023136"/>
    </source>
</evidence>
<evidence type="ECO:0000256" key="6">
    <source>
        <dbReference type="ARBA" id="ARBA00022729"/>
    </source>
</evidence>
<feature type="domain" description="Bulb-type lectin" evidence="20">
    <location>
        <begin position="1"/>
        <end position="84"/>
    </location>
</feature>
<evidence type="ECO:0000259" key="19">
    <source>
        <dbReference type="PROSITE" id="PS50011"/>
    </source>
</evidence>
<dbReference type="Pfam" id="PF08276">
    <property type="entry name" value="PAN_2"/>
    <property type="match status" value="1"/>
</dbReference>
<evidence type="ECO:0000256" key="8">
    <source>
        <dbReference type="ARBA" id="ARBA00022777"/>
    </source>
</evidence>
<dbReference type="SMART" id="SM00473">
    <property type="entry name" value="PAN_AP"/>
    <property type="match status" value="1"/>
</dbReference>
<keyword evidence="7 16" id="KW-0547">Nucleotide-binding</keyword>
<keyword evidence="12" id="KW-1015">Disulfide bond</keyword>
<dbReference type="Pfam" id="PF00954">
    <property type="entry name" value="S_locus_glycop"/>
    <property type="match status" value="1"/>
</dbReference>
<evidence type="ECO:0000256" key="1">
    <source>
        <dbReference type="ARBA" id="ARBA00004251"/>
    </source>
</evidence>
<name>A0A6D2KHR6_9BRAS</name>
<dbReference type="EC" id="2.7.11.1" evidence="16"/>
<evidence type="ECO:0000256" key="12">
    <source>
        <dbReference type="ARBA" id="ARBA00023157"/>
    </source>
</evidence>
<dbReference type="PROSITE" id="PS00108">
    <property type="entry name" value="PROTEIN_KINASE_ST"/>
    <property type="match status" value="1"/>
</dbReference>
<evidence type="ECO:0000256" key="10">
    <source>
        <dbReference type="ARBA" id="ARBA00022989"/>
    </source>
</evidence>
<comment type="similarity">
    <text evidence="16">Belongs to the protein kinase superfamily. Ser/Thr protein kinase family.</text>
</comment>
<dbReference type="SUPFAM" id="SSF51110">
    <property type="entry name" value="alpha-D-mannose-specific plant lectins"/>
    <property type="match status" value="1"/>
</dbReference>
<dbReference type="InterPro" id="IPR001480">
    <property type="entry name" value="Bulb-type_lectin_dom"/>
</dbReference>
<dbReference type="EMBL" id="CACVBM020001369">
    <property type="protein sequence ID" value="CAA7047245.1"/>
    <property type="molecule type" value="Genomic_DNA"/>
</dbReference>
<dbReference type="Gene3D" id="1.10.510.10">
    <property type="entry name" value="Transferase(Phosphotransferase) domain 1"/>
    <property type="match status" value="1"/>
</dbReference>
<evidence type="ECO:0000256" key="5">
    <source>
        <dbReference type="ARBA" id="ARBA00022692"/>
    </source>
</evidence>
<dbReference type="SUPFAM" id="SSF56112">
    <property type="entry name" value="Protein kinase-like (PK-like)"/>
    <property type="match status" value="1"/>
</dbReference>
<keyword evidence="9 16" id="KW-0067">ATP-binding</keyword>
<evidence type="ECO:0000313" key="23">
    <source>
        <dbReference type="Proteomes" id="UP000467841"/>
    </source>
</evidence>
<dbReference type="InterPro" id="IPR024171">
    <property type="entry name" value="SRK-like_kinase"/>
</dbReference>
<keyword evidence="23" id="KW-1185">Reference proteome</keyword>
<proteinExistence type="inferred from homology"/>
<dbReference type="GO" id="GO:0004674">
    <property type="term" value="F:protein serine/threonine kinase activity"/>
    <property type="evidence" value="ECO:0007669"/>
    <property type="project" value="UniProtKB-KW"/>
</dbReference>
<dbReference type="Gene3D" id="2.90.10.30">
    <property type="match status" value="1"/>
</dbReference>
<evidence type="ECO:0000256" key="3">
    <source>
        <dbReference type="ARBA" id="ARBA00022527"/>
    </source>
</evidence>
<keyword evidence="5 18" id="KW-0812">Transmembrane</keyword>
<dbReference type="Proteomes" id="UP000467841">
    <property type="component" value="Unassembled WGS sequence"/>
</dbReference>
<sequence>MWYKSIMKRDYVWIANRDKPLLNSTGVLKFSEANLVLLNHFGNPIWSTNVTIRSPASPVVAELLANGNFVVRQLTSWKSDDDPSSGGFIYGISTHDALPQRFIWYVDSEPHHRSDSFNGIGSSGVPTNPQSNKTLFTFATTNESVTYSFRVTEDKVLAKLRMFSDGMLRQLWWSRETQAWISSWDEPVDQCDMYDSCYPDSYCDTDVDISVLTPACRCMEGFDKKGHSSLTSDSHCERKTPLSCDGDGFRQLKNMKLPDTKAVMVDRKIGIKECRAKCLKNCNCTAFSYMDTRNSGPGCLMWTGELVDLRTFSVGGQHLYIRLAANDLGDHRSISKKLLIGLIVGGVAVVVIVSFFLLWLWKMKHQRARAIDLTMNVVARNNKDLLGANQDSALEQMEFQTILMATNNFSYDNQLGEGGFGIVYKGTLLDGRNIAVKRLSQGTDQGTDEFRNEVVLISKVRHINLVRILGYCINAEEHLLIYEYLENLSLDSYLFGNTQSSKLDWHIRCKIINGIARGLQYLHHDSHSRIIHRDLKASNILLDKDMIPKISDFGMARLVGREEIEANTTRVVGTFGYMAPEYTTGGTYSVKSDVFSFGVLLLEILSGKKNSRFTNSNGDTSLLSYAWRSWEEGTWQEIVDPRIGDEMSISDIQEEIKECLQIGLLCVQGRPEDRPTMPVVVVMLESNAAMPQPKPPGYCARGFGTFEVGSSSTGQPANESWTRAEITVSVIEPR</sequence>
<dbReference type="InterPro" id="IPR001245">
    <property type="entry name" value="Ser-Thr/Tyr_kinase_cat_dom"/>
</dbReference>
<evidence type="ECO:0000256" key="13">
    <source>
        <dbReference type="ARBA" id="ARBA00023180"/>
    </source>
</evidence>
<dbReference type="InterPro" id="IPR011009">
    <property type="entry name" value="Kinase-like_dom_sf"/>
</dbReference>
<evidence type="ECO:0000259" key="21">
    <source>
        <dbReference type="PROSITE" id="PS50948"/>
    </source>
</evidence>
<evidence type="ECO:0000259" key="20">
    <source>
        <dbReference type="PROSITE" id="PS50927"/>
    </source>
</evidence>
<dbReference type="Pfam" id="PF11883">
    <property type="entry name" value="DUF3403"/>
    <property type="match status" value="1"/>
</dbReference>
<dbReference type="Pfam" id="PF07714">
    <property type="entry name" value="PK_Tyr_Ser-Thr"/>
    <property type="match status" value="1"/>
</dbReference>
<dbReference type="InterPro" id="IPR021820">
    <property type="entry name" value="S-locus_recpt_kinase_C"/>
</dbReference>
<dbReference type="GO" id="GO:0005524">
    <property type="term" value="F:ATP binding"/>
    <property type="evidence" value="ECO:0007669"/>
    <property type="project" value="UniProtKB-UniRule"/>
</dbReference>
<comment type="catalytic activity">
    <reaction evidence="15 16">
        <text>L-seryl-[protein] + ATP = O-phospho-L-seryl-[protein] + ADP + H(+)</text>
        <dbReference type="Rhea" id="RHEA:17989"/>
        <dbReference type="Rhea" id="RHEA-COMP:9863"/>
        <dbReference type="Rhea" id="RHEA-COMP:11604"/>
        <dbReference type="ChEBI" id="CHEBI:15378"/>
        <dbReference type="ChEBI" id="CHEBI:29999"/>
        <dbReference type="ChEBI" id="CHEBI:30616"/>
        <dbReference type="ChEBI" id="CHEBI:83421"/>
        <dbReference type="ChEBI" id="CHEBI:456216"/>
        <dbReference type="EC" id="2.7.11.1"/>
    </reaction>
</comment>
<dbReference type="SMART" id="SM00220">
    <property type="entry name" value="S_TKc"/>
    <property type="match status" value="1"/>
</dbReference>
<evidence type="ECO:0000256" key="16">
    <source>
        <dbReference type="PIRNR" id="PIRNR000641"/>
    </source>
</evidence>
<comment type="caution">
    <text evidence="22">The sequence shown here is derived from an EMBL/GenBank/DDBJ whole genome shotgun (WGS) entry which is preliminary data.</text>
</comment>
<dbReference type="CDD" id="cd01098">
    <property type="entry name" value="PAN_AP_plant"/>
    <property type="match status" value="1"/>
</dbReference>
<organism evidence="22 23">
    <name type="scientific">Microthlaspi erraticum</name>
    <dbReference type="NCBI Taxonomy" id="1685480"/>
    <lineage>
        <taxon>Eukaryota</taxon>
        <taxon>Viridiplantae</taxon>
        <taxon>Streptophyta</taxon>
        <taxon>Embryophyta</taxon>
        <taxon>Tracheophyta</taxon>
        <taxon>Spermatophyta</taxon>
        <taxon>Magnoliopsida</taxon>
        <taxon>eudicotyledons</taxon>
        <taxon>Gunneridae</taxon>
        <taxon>Pentapetalae</taxon>
        <taxon>rosids</taxon>
        <taxon>malvids</taxon>
        <taxon>Brassicales</taxon>
        <taxon>Brassicaceae</taxon>
        <taxon>Coluteocarpeae</taxon>
        <taxon>Microthlaspi</taxon>
    </lineage>
</organism>
<dbReference type="GO" id="GO:0005886">
    <property type="term" value="C:plasma membrane"/>
    <property type="evidence" value="ECO:0007669"/>
    <property type="project" value="UniProtKB-SubCell"/>
</dbReference>
<dbReference type="InterPro" id="IPR000719">
    <property type="entry name" value="Prot_kinase_dom"/>
</dbReference>
<dbReference type="CDD" id="cd00028">
    <property type="entry name" value="B_lectin"/>
    <property type="match status" value="1"/>
</dbReference>
<evidence type="ECO:0000256" key="17">
    <source>
        <dbReference type="PROSITE-ProRule" id="PRU10141"/>
    </source>
</evidence>
<dbReference type="InterPro" id="IPR000858">
    <property type="entry name" value="S_locus_glycoprot_dom"/>
</dbReference>
<dbReference type="AlphaFoldDB" id="A0A6D2KHR6"/>
<comment type="subcellular location">
    <subcellularLocation>
        <location evidence="1">Cell membrane</location>
        <topology evidence="1">Single-pass type I membrane protein</topology>
    </subcellularLocation>
</comment>
<dbReference type="CDD" id="cd14066">
    <property type="entry name" value="STKc_IRAK"/>
    <property type="match status" value="1"/>
</dbReference>
<keyword evidence="8 16" id="KW-0418">Kinase</keyword>
<feature type="transmembrane region" description="Helical" evidence="18">
    <location>
        <begin position="338"/>
        <end position="361"/>
    </location>
</feature>
<evidence type="ECO:0000256" key="2">
    <source>
        <dbReference type="ARBA" id="ARBA00022475"/>
    </source>
</evidence>
<keyword evidence="3 16" id="KW-0723">Serine/threonine-protein kinase</keyword>
<keyword evidence="13" id="KW-0325">Glycoprotein</keyword>
<dbReference type="Gene3D" id="3.30.200.20">
    <property type="entry name" value="Phosphorylase Kinase, domain 1"/>
    <property type="match status" value="1"/>
</dbReference>
<dbReference type="PROSITE" id="PS50011">
    <property type="entry name" value="PROTEIN_KINASE_DOM"/>
    <property type="match status" value="1"/>
</dbReference>
<evidence type="ECO:0000256" key="4">
    <source>
        <dbReference type="ARBA" id="ARBA00022679"/>
    </source>
</evidence>
<dbReference type="Gene3D" id="3.50.4.10">
    <property type="entry name" value="Hepatocyte Growth Factor"/>
    <property type="match status" value="1"/>
</dbReference>
<dbReference type="PROSITE" id="PS00107">
    <property type="entry name" value="PROTEIN_KINASE_ATP"/>
    <property type="match status" value="1"/>
</dbReference>
<keyword evidence="10 18" id="KW-1133">Transmembrane helix</keyword>
<gene>
    <name evidence="22" type="ORF">MERR_LOCUS34480</name>
</gene>
<keyword evidence="6" id="KW-0732">Signal</keyword>
<dbReference type="GO" id="GO:0048544">
    <property type="term" value="P:recognition of pollen"/>
    <property type="evidence" value="ECO:0007669"/>
    <property type="project" value="InterPro"/>
</dbReference>
<keyword evidence="11 18" id="KW-0472">Membrane</keyword>
<dbReference type="PIRSF" id="PIRSF000641">
    <property type="entry name" value="SRK"/>
    <property type="match status" value="1"/>
</dbReference>
<dbReference type="FunFam" id="3.30.200.20:FF:000466">
    <property type="entry name" value="Putative LRR receptor-like serine/threonine-protein kinase"/>
    <property type="match status" value="1"/>
</dbReference>
<feature type="binding site" evidence="17">
    <location>
        <position position="437"/>
    </location>
    <ligand>
        <name>ATP</name>
        <dbReference type="ChEBI" id="CHEBI:30616"/>
    </ligand>
</feature>
<comment type="catalytic activity">
    <reaction evidence="14 16">
        <text>L-threonyl-[protein] + ATP = O-phospho-L-threonyl-[protein] + ADP + H(+)</text>
        <dbReference type="Rhea" id="RHEA:46608"/>
        <dbReference type="Rhea" id="RHEA-COMP:11060"/>
        <dbReference type="Rhea" id="RHEA-COMP:11605"/>
        <dbReference type="ChEBI" id="CHEBI:15378"/>
        <dbReference type="ChEBI" id="CHEBI:30013"/>
        <dbReference type="ChEBI" id="CHEBI:30616"/>
        <dbReference type="ChEBI" id="CHEBI:61977"/>
        <dbReference type="ChEBI" id="CHEBI:456216"/>
        <dbReference type="EC" id="2.7.11.1"/>
    </reaction>
</comment>
<dbReference type="InterPro" id="IPR036426">
    <property type="entry name" value="Bulb-type_lectin_dom_sf"/>
</dbReference>
<protein>
    <recommendedName>
        <fullName evidence="16">Receptor-like serine/threonine-protein kinase</fullName>
        <ecNumber evidence="16">2.7.11.1</ecNumber>
    </recommendedName>
</protein>
<dbReference type="InterPro" id="IPR003609">
    <property type="entry name" value="Pan_app"/>
</dbReference>
<feature type="domain" description="Apple" evidence="21">
    <location>
        <begin position="244"/>
        <end position="324"/>
    </location>
</feature>
<keyword evidence="2" id="KW-1003">Cell membrane</keyword>
<dbReference type="InterPro" id="IPR017441">
    <property type="entry name" value="Protein_kinase_ATP_BS"/>
</dbReference>
<dbReference type="PANTHER" id="PTHR27002">
    <property type="entry name" value="RECEPTOR-LIKE SERINE/THREONINE-PROTEIN KINASE SD1-8"/>
    <property type="match status" value="1"/>
</dbReference>
<feature type="domain" description="Protein kinase" evidence="19">
    <location>
        <begin position="409"/>
        <end position="690"/>
    </location>
</feature>
<reference evidence="22" key="1">
    <citation type="submission" date="2020-01" db="EMBL/GenBank/DDBJ databases">
        <authorList>
            <person name="Mishra B."/>
        </authorList>
    </citation>
    <scope>NUCLEOTIDE SEQUENCE [LARGE SCALE GENOMIC DNA]</scope>
</reference>